<name>A0A6A6MXW1_HEVBR</name>
<dbReference type="PANTHER" id="PTHR43572:SF38">
    <property type="entry name" value="PROTEIN SMAX1-LIKE 6"/>
    <property type="match status" value="1"/>
</dbReference>
<evidence type="ECO:0000313" key="5">
    <source>
        <dbReference type="Proteomes" id="UP000467840"/>
    </source>
</evidence>
<reference evidence="4 5" key="1">
    <citation type="journal article" date="2020" name="Mol. Plant">
        <title>The Chromosome-Based Rubber Tree Genome Provides New Insights into Spurge Genome Evolution and Rubber Biosynthesis.</title>
        <authorList>
            <person name="Liu J."/>
            <person name="Shi C."/>
            <person name="Shi C.C."/>
            <person name="Li W."/>
            <person name="Zhang Q.J."/>
            <person name="Zhang Y."/>
            <person name="Li K."/>
            <person name="Lu H.F."/>
            <person name="Shi C."/>
            <person name="Zhu S.T."/>
            <person name="Xiao Z.Y."/>
            <person name="Nan H."/>
            <person name="Yue Y."/>
            <person name="Zhu X.G."/>
            <person name="Wu Y."/>
            <person name="Hong X.N."/>
            <person name="Fan G.Y."/>
            <person name="Tong Y."/>
            <person name="Zhang D."/>
            <person name="Mao C.L."/>
            <person name="Liu Y.L."/>
            <person name="Hao S.J."/>
            <person name="Liu W.Q."/>
            <person name="Lv M.Q."/>
            <person name="Zhang H.B."/>
            <person name="Liu Y."/>
            <person name="Hu-Tang G.R."/>
            <person name="Wang J.P."/>
            <person name="Wang J.H."/>
            <person name="Sun Y.H."/>
            <person name="Ni S.B."/>
            <person name="Chen W.B."/>
            <person name="Zhang X.C."/>
            <person name="Jiao Y.N."/>
            <person name="Eichler E.E."/>
            <person name="Li G.H."/>
            <person name="Liu X."/>
            <person name="Gao L.Z."/>
        </authorList>
    </citation>
    <scope>NUCLEOTIDE SEQUENCE [LARGE SCALE GENOMIC DNA]</scope>
    <source>
        <strain evidence="5">cv. GT1</strain>
        <tissue evidence="4">Leaf</tissue>
    </source>
</reference>
<evidence type="ECO:0000256" key="1">
    <source>
        <dbReference type="ARBA" id="ARBA00008675"/>
    </source>
</evidence>
<evidence type="ECO:0000256" key="2">
    <source>
        <dbReference type="ARBA" id="ARBA00022737"/>
    </source>
</evidence>
<dbReference type="InterPro" id="IPR027417">
    <property type="entry name" value="P-loop_NTPase"/>
</dbReference>
<keyword evidence="2" id="KW-0677">Repeat</keyword>
<evidence type="ECO:0000259" key="3">
    <source>
        <dbReference type="Pfam" id="PF23569"/>
    </source>
</evidence>
<gene>
    <name evidence="4" type="ORF">GH714_022220</name>
</gene>
<dbReference type="InterPro" id="IPR058680">
    <property type="entry name" value="NBD_SMAX1-like"/>
</dbReference>
<comment type="caution">
    <text evidence="4">The sequence shown here is derived from an EMBL/GenBank/DDBJ whole genome shotgun (WGS) entry which is preliminary data.</text>
</comment>
<proteinExistence type="inferred from homology"/>
<keyword evidence="5" id="KW-1185">Reference proteome</keyword>
<feature type="domain" description="SMAX1-like nucleotide binding" evidence="3">
    <location>
        <begin position="42"/>
        <end position="168"/>
    </location>
</feature>
<dbReference type="AlphaFoldDB" id="A0A6A6MXW1"/>
<dbReference type="PANTHER" id="PTHR43572">
    <property type="entry name" value="CHAPERONE PROTEIN CLPD, CHLOROPLASTIC"/>
    <property type="match status" value="1"/>
</dbReference>
<dbReference type="Proteomes" id="UP000467840">
    <property type="component" value="Chromosome 6"/>
</dbReference>
<sequence length="473" mass="51840">MGKRIVGELMRGFSEGEESVASWVCSDALNRFIECVNKDGGGILPTEIAGLSLISVEKEIIEFLNEGGNNREKMDFKVEELRHKLEQCSGPGIVLSFGELKALVDEKLSSGALSYLVSKLTGLLEGFKDKLRLMGATAVNETYSKFLGEFPAIEKDWDLHILPITSSKSPIDCFGSKSSLMGSFVPFGGFFSTPSDLKYPLCNVAQSITQCHLCTAKYEQEVTAMLKGSTVSIADQYSENLPSWLQMAQLDTGKGLDVAKGRAQALVLEGFQYVADRKESSSGSCSRDSLINESQCANLSLGVHMDLQNDFPKRNSIPITVDSETENVNCQSKLIKEASKNLGLGTIFASCSRRPNTPKLGDHREHYQHFSGFNSSKFGISESISHQVIQPSSCSNPSSGEHFDSRDYKSIKKALNEKVGWQEDAICAISQAISRCKAGYGRHRGSTVRGDIWLTFVGHDKVGKKKLLPCLLR</sequence>
<comment type="similarity">
    <text evidence="1">Belongs to the ClpA/ClpB family.</text>
</comment>
<dbReference type="Gene3D" id="3.40.50.300">
    <property type="entry name" value="P-loop containing nucleotide triphosphate hydrolases"/>
    <property type="match status" value="1"/>
</dbReference>
<accession>A0A6A6MXW1</accession>
<dbReference type="EMBL" id="JAAGAX010000004">
    <property type="protein sequence ID" value="KAF2317425.1"/>
    <property type="molecule type" value="Genomic_DNA"/>
</dbReference>
<dbReference type="InterPro" id="IPR051650">
    <property type="entry name" value="SL_signaling_regulator"/>
</dbReference>
<dbReference type="Pfam" id="PF23569">
    <property type="entry name" value="NBD_SMAX1"/>
    <property type="match status" value="1"/>
</dbReference>
<protein>
    <recommendedName>
        <fullName evidence="3">SMAX1-like nucleotide binding domain-containing protein</fullName>
    </recommendedName>
</protein>
<evidence type="ECO:0000313" key="4">
    <source>
        <dbReference type="EMBL" id="KAF2317425.1"/>
    </source>
</evidence>
<organism evidence="4 5">
    <name type="scientific">Hevea brasiliensis</name>
    <name type="common">Para rubber tree</name>
    <name type="synonym">Siphonia brasiliensis</name>
    <dbReference type="NCBI Taxonomy" id="3981"/>
    <lineage>
        <taxon>Eukaryota</taxon>
        <taxon>Viridiplantae</taxon>
        <taxon>Streptophyta</taxon>
        <taxon>Embryophyta</taxon>
        <taxon>Tracheophyta</taxon>
        <taxon>Spermatophyta</taxon>
        <taxon>Magnoliopsida</taxon>
        <taxon>eudicotyledons</taxon>
        <taxon>Gunneridae</taxon>
        <taxon>Pentapetalae</taxon>
        <taxon>rosids</taxon>
        <taxon>fabids</taxon>
        <taxon>Malpighiales</taxon>
        <taxon>Euphorbiaceae</taxon>
        <taxon>Crotonoideae</taxon>
        <taxon>Micrandreae</taxon>
        <taxon>Hevea</taxon>
    </lineage>
</organism>